<dbReference type="PROSITE" id="PS50059">
    <property type="entry name" value="FKBP_PPIASE"/>
    <property type="match status" value="1"/>
</dbReference>
<dbReference type="PANTHER" id="PTHR46674:SF1">
    <property type="entry name" value="INACTIVE PEPTIDYL-PROLYL CIS-TRANS ISOMERASE FKBP6"/>
    <property type="match status" value="1"/>
</dbReference>
<dbReference type="PANTHER" id="PTHR46674">
    <property type="entry name" value="INACTIVE PEPTIDYL-PROLYL CIS-TRANS ISOMERASE FKBP6"/>
    <property type="match status" value="1"/>
</dbReference>
<dbReference type="Gene3D" id="1.25.40.10">
    <property type="entry name" value="Tetratricopeptide repeat domain"/>
    <property type="match status" value="1"/>
</dbReference>
<evidence type="ECO:0000313" key="8">
    <source>
        <dbReference type="Proteomes" id="UP001160148"/>
    </source>
</evidence>
<sequence>MANDNDGVPESLVSVLKATAEELMNNHNQDGVCFTVKNEPDEDVEETFSSYDSRLAEFINFDILGEEDDNLEPFNHLITNTNHEDLTGDRQVLKILLSPGIGEVLPENYVVLIHYIAYISNLQEPFDVTHLQGRRPKLFTLGNSELLPGLEIGIKSMTLGENSRFIIKPELAYREWGCPPRIPPNATILFDVHLVYYCPPERIITFDRENCNPAIFKKNLVEVKKRHLKANEHFKLKNIGKAVLKYNRALELLHIVGCVNDFEETEMMNYLNILYTNLSLCYLKQCEFNKVCRMGLEALKYSERISKRSTKLFFNWGKALRLLKDFTEAKKKLEIALKLEPQNEKIHGEFDKLQKDKEFHRTVESIILKDDNNVNDNEQLAPEFWEVFNTHFTEFYTGNDDVLTVMLNKNPDDFEVIKNKASAYDLQVHVITEAGVPTNCIAIQK</sequence>
<evidence type="ECO:0000256" key="1">
    <source>
        <dbReference type="ARBA" id="ARBA00009648"/>
    </source>
</evidence>
<evidence type="ECO:0000256" key="5">
    <source>
        <dbReference type="PROSITE-ProRule" id="PRU00339"/>
    </source>
</evidence>
<proteinExistence type="inferred from homology"/>
<comment type="similarity">
    <text evidence="1">Belongs to the FKBP6 family.</text>
</comment>
<dbReference type="EMBL" id="CARXXK010001085">
    <property type="protein sequence ID" value="CAI6373158.1"/>
    <property type="molecule type" value="Genomic_DNA"/>
</dbReference>
<gene>
    <name evidence="7" type="ORF">MEUPH1_LOCUS26946</name>
</gene>
<keyword evidence="4" id="KW-0413">Isomerase</keyword>
<name>A0AAV0XZH8_9HEMI</name>
<dbReference type="AlphaFoldDB" id="A0AAV0XZH8"/>
<accession>A0AAV0XZH8</accession>
<dbReference type="GO" id="GO:0005737">
    <property type="term" value="C:cytoplasm"/>
    <property type="evidence" value="ECO:0007669"/>
    <property type="project" value="TreeGrafter"/>
</dbReference>
<evidence type="ECO:0000313" key="7">
    <source>
        <dbReference type="EMBL" id="CAI6373158.1"/>
    </source>
</evidence>
<dbReference type="EC" id="5.2.1.8" evidence="4"/>
<organism evidence="7 8">
    <name type="scientific">Macrosiphum euphorbiae</name>
    <name type="common">potato aphid</name>
    <dbReference type="NCBI Taxonomy" id="13131"/>
    <lineage>
        <taxon>Eukaryota</taxon>
        <taxon>Metazoa</taxon>
        <taxon>Ecdysozoa</taxon>
        <taxon>Arthropoda</taxon>
        <taxon>Hexapoda</taxon>
        <taxon>Insecta</taxon>
        <taxon>Pterygota</taxon>
        <taxon>Neoptera</taxon>
        <taxon>Paraneoptera</taxon>
        <taxon>Hemiptera</taxon>
        <taxon>Sternorrhyncha</taxon>
        <taxon>Aphidomorpha</taxon>
        <taxon>Aphidoidea</taxon>
        <taxon>Aphididae</taxon>
        <taxon>Macrosiphini</taxon>
        <taxon>Macrosiphum</taxon>
    </lineage>
</organism>
<evidence type="ECO:0000256" key="2">
    <source>
        <dbReference type="ARBA" id="ARBA00022737"/>
    </source>
</evidence>
<comment type="catalytic activity">
    <reaction evidence="4">
        <text>[protein]-peptidylproline (omega=180) = [protein]-peptidylproline (omega=0)</text>
        <dbReference type="Rhea" id="RHEA:16237"/>
        <dbReference type="Rhea" id="RHEA-COMP:10747"/>
        <dbReference type="Rhea" id="RHEA-COMP:10748"/>
        <dbReference type="ChEBI" id="CHEBI:83833"/>
        <dbReference type="ChEBI" id="CHEBI:83834"/>
        <dbReference type="EC" id="5.2.1.8"/>
    </reaction>
</comment>
<evidence type="ECO:0000259" key="6">
    <source>
        <dbReference type="PROSITE" id="PS50059"/>
    </source>
</evidence>
<dbReference type="Pfam" id="PF00254">
    <property type="entry name" value="FKBP_C"/>
    <property type="match status" value="1"/>
</dbReference>
<comment type="caution">
    <text evidence="7">The sequence shown here is derived from an EMBL/GenBank/DDBJ whole genome shotgun (WGS) entry which is preliminary data.</text>
</comment>
<dbReference type="GO" id="GO:0003755">
    <property type="term" value="F:peptidyl-prolyl cis-trans isomerase activity"/>
    <property type="evidence" value="ECO:0007669"/>
    <property type="project" value="UniProtKB-KW"/>
</dbReference>
<evidence type="ECO:0000256" key="4">
    <source>
        <dbReference type="PROSITE-ProRule" id="PRU00277"/>
    </source>
</evidence>
<dbReference type="GO" id="GO:0051879">
    <property type="term" value="F:Hsp90 protein binding"/>
    <property type="evidence" value="ECO:0007669"/>
    <property type="project" value="TreeGrafter"/>
</dbReference>
<dbReference type="InterPro" id="IPR001179">
    <property type="entry name" value="PPIase_FKBP_dom"/>
</dbReference>
<protein>
    <recommendedName>
        <fullName evidence="4">peptidylprolyl isomerase</fullName>
        <ecNumber evidence="4">5.2.1.8</ecNumber>
    </recommendedName>
</protein>
<dbReference type="InterPro" id="IPR046357">
    <property type="entry name" value="PPIase_dom_sf"/>
</dbReference>
<dbReference type="InterPro" id="IPR042282">
    <property type="entry name" value="FKBP6/shu"/>
</dbReference>
<feature type="repeat" description="TPR" evidence="5">
    <location>
        <begin position="310"/>
        <end position="343"/>
    </location>
</feature>
<dbReference type="InterPro" id="IPR019734">
    <property type="entry name" value="TPR_rpt"/>
</dbReference>
<keyword evidence="2" id="KW-0677">Repeat</keyword>
<dbReference type="Gene3D" id="3.10.50.40">
    <property type="match status" value="1"/>
</dbReference>
<dbReference type="GO" id="GO:0034587">
    <property type="term" value="P:piRNA processing"/>
    <property type="evidence" value="ECO:0007669"/>
    <property type="project" value="TreeGrafter"/>
</dbReference>
<feature type="domain" description="PPIase FKBP-type" evidence="6">
    <location>
        <begin position="108"/>
        <end position="198"/>
    </location>
</feature>
<dbReference type="GO" id="GO:0007283">
    <property type="term" value="P:spermatogenesis"/>
    <property type="evidence" value="ECO:0007669"/>
    <property type="project" value="TreeGrafter"/>
</dbReference>
<dbReference type="Proteomes" id="UP001160148">
    <property type="component" value="Unassembled WGS sequence"/>
</dbReference>
<dbReference type="SUPFAM" id="SSF48452">
    <property type="entry name" value="TPR-like"/>
    <property type="match status" value="1"/>
</dbReference>
<keyword evidence="4" id="KW-0697">Rotamase</keyword>
<dbReference type="PROSITE" id="PS50005">
    <property type="entry name" value="TPR"/>
    <property type="match status" value="1"/>
</dbReference>
<keyword evidence="8" id="KW-1185">Reference proteome</keyword>
<keyword evidence="3 5" id="KW-0802">TPR repeat</keyword>
<dbReference type="SMART" id="SM00028">
    <property type="entry name" value="TPR"/>
    <property type="match status" value="3"/>
</dbReference>
<evidence type="ECO:0000256" key="3">
    <source>
        <dbReference type="ARBA" id="ARBA00022803"/>
    </source>
</evidence>
<dbReference type="InterPro" id="IPR011990">
    <property type="entry name" value="TPR-like_helical_dom_sf"/>
</dbReference>
<dbReference type="SUPFAM" id="SSF54534">
    <property type="entry name" value="FKBP-like"/>
    <property type="match status" value="1"/>
</dbReference>
<reference evidence="7 8" key="1">
    <citation type="submission" date="2023-01" db="EMBL/GenBank/DDBJ databases">
        <authorList>
            <person name="Whitehead M."/>
        </authorList>
    </citation>
    <scope>NUCLEOTIDE SEQUENCE [LARGE SCALE GENOMIC DNA]</scope>
</reference>